<reference evidence="1" key="1">
    <citation type="journal article" date="2020" name="Nature">
        <title>Giant virus diversity and host interactions through global metagenomics.</title>
        <authorList>
            <person name="Schulz F."/>
            <person name="Roux S."/>
            <person name="Paez-Espino D."/>
            <person name="Jungbluth S."/>
            <person name="Walsh D.A."/>
            <person name="Denef V.J."/>
            <person name="McMahon K.D."/>
            <person name="Konstantinidis K.T."/>
            <person name="Eloe-Fadrosh E.A."/>
            <person name="Kyrpides N.C."/>
            <person name="Woyke T."/>
        </authorList>
    </citation>
    <scope>NUCLEOTIDE SEQUENCE</scope>
    <source>
        <strain evidence="1">GVMAG-M-3300021964-36</strain>
    </source>
</reference>
<accession>A0A6C0CVQ7</accession>
<protein>
    <submittedName>
        <fullName evidence="1">Uncharacterized protein</fullName>
    </submittedName>
</protein>
<evidence type="ECO:0000313" key="1">
    <source>
        <dbReference type="EMBL" id="QHT07595.1"/>
    </source>
</evidence>
<dbReference type="EMBL" id="MN739483">
    <property type="protein sequence ID" value="QHT07595.1"/>
    <property type="molecule type" value="Genomic_DNA"/>
</dbReference>
<dbReference type="AlphaFoldDB" id="A0A6C0CVQ7"/>
<sequence>MKKIVDYSKLKSEGVAYSELLERIYHKNPNNNRLFIEANSLRSTKELFRFCLDLFCKGLVMCHGGDSRRVEIDRLSMEQIQYVIDKLSYTGIMTIVRVLTKEHYHVIHDESEELESDNPLQEPLLEKQRIKDAYQVLQKSVEAIDKFPDNDPLQNYNFKILVGDCVYCISFEIHV</sequence>
<proteinExistence type="predicted"/>
<name>A0A6C0CVQ7_9ZZZZ</name>
<organism evidence="1">
    <name type="scientific">viral metagenome</name>
    <dbReference type="NCBI Taxonomy" id="1070528"/>
    <lineage>
        <taxon>unclassified sequences</taxon>
        <taxon>metagenomes</taxon>
        <taxon>organismal metagenomes</taxon>
    </lineage>
</organism>